<dbReference type="AlphaFoldDB" id="A0A5B2VGV8"/>
<dbReference type="EMBL" id="VUOA01000018">
    <property type="protein sequence ID" value="KAA2237786.1"/>
    <property type="molecule type" value="Genomic_DNA"/>
</dbReference>
<evidence type="ECO:0000256" key="1">
    <source>
        <dbReference type="SAM" id="Coils"/>
    </source>
</evidence>
<proteinExistence type="predicted"/>
<gene>
    <name evidence="2" type="ORF">F0L46_08920</name>
</gene>
<evidence type="ECO:0000313" key="2">
    <source>
        <dbReference type="EMBL" id="KAA2237786.1"/>
    </source>
</evidence>
<keyword evidence="3" id="KW-1185">Reference proteome</keyword>
<comment type="caution">
    <text evidence="2">The sequence shown here is derived from an EMBL/GenBank/DDBJ whole genome shotgun (WGS) entry which is preliminary data.</text>
</comment>
<keyword evidence="1" id="KW-0175">Coiled coil</keyword>
<feature type="coiled-coil region" evidence="1">
    <location>
        <begin position="34"/>
        <end position="61"/>
    </location>
</feature>
<reference evidence="2 3" key="2">
    <citation type="submission" date="2019-09" db="EMBL/GenBank/DDBJ databases">
        <authorList>
            <person name="Jin C."/>
        </authorList>
    </citation>
    <scope>NUCLEOTIDE SEQUENCE [LARGE SCALE GENOMIC DNA]</scope>
    <source>
        <strain evidence="2 3">BN140002</strain>
    </source>
</reference>
<name>A0A5B2VGV8_9HYPH</name>
<evidence type="ECO:0000313" key="3">
    <source>
        <dbReference type="Proteomes" id="UP000323142"/>
    </source>
</evidence>
<sequence length="90" mass="9536">MIGTNHEHEPTSMTLSPVEAIAAAYVQESGGDPEEALRAAIADALADLTEWERRTRRAERLVSRGYARGLVGGGIADHGETGGRVLKPAP</sequence>
<organism evidence="2 3">
    <name type="scientific">Salinarimonas soli</name>
    <dbReference type="NCBI Taxonomy" id="1638099"/>
    <lineage>
        <taxon>Bacteria</taxon>
        <taxon>Pseudomonadati</taxon>
        <taxon>Pseudomonadota</taxon>
        <taxon>Alphaproteobacteria</taxon>
        <taxon>Hyphomicrobiales</taxon>
        <taxon>Salinarimonadaceae</taxon>
        <taxon>Salinarimonas</taxon>
    </lineage>
</organism>
<reference evidence="2 3" key="1">
    <citation type="submission" date="2019-09" db="EMBL/GenBank/DDBJ databases">
        <title>Salinarimonas rosea gen. nov., sp. nov., a new member of the a-2 subgroup of the Proteobacteria.</title>
        <authorList>
            <person name="Liu J."/>
        </authorList>
    </citation>
    <scope>NUCLEOTIDE SEQUENCE [LARGE SCALE GENOMIC DNA]</scope>
    <source>
        <strain evidence="2 3">BN140002</strain>
    </source>
</reference>
<dbReference type="Proteomes" id="UP000323142">
    <property type="component" value="Unassembled WGS sequence"/>
</dbReference>
<accession>A0A5B2VGV8</accession>
<protein>
    <submittedName>
        <fullName evidence="2">Uncharacterized protein</fullName>
    </submittedName>
</protein>